<dbReference type="PANTHER" id="PTHR10845">
    <property type="entry name" value="REGULATOR OF G PROTEIN SIGNALING"/>
    <property type="match status" value="1"/>
</dbReference>
<dbReference type="InterPro" id="IPR036249">
    <property type="entry name" value="Thioredoxin-like_sf"/>
</dbReference>
<feature type="region of interest" description="Disordered" evidence="1">
    <location>
        <begin position="133"/>
        <end position="155"/>
    </location>
</feature>
<dbReference type="CDD" id="cd07440">
    <property type="entry name" value="RGS"/>
    <property type="match status" value="1"/>
</dbReference>
<dbReference type="EMBL" id="VFQX01000006">
    <property type="protein sequence ID" value="KAF0983421.1"/>
    <property type="molecule type" value="Genomic_DNA"/>
</dbReference>
<evidence type="ECO:0000313" key="4">
    <source>
        <dbReference type="Proteomes" id="UP000444721"/>
    </source>
</evidence>
<dbReference type="PANTHER" id="PTHR10845:SF192">
    <property type="entry name" value="DOUBLE HIT, ISOFORM B"/>
    <property type="match status" value="1"/>
</dbReference>
<dbReference type="AlphaFoldDB" id="A0A6A5C8F0"/>
<dbReference type="Gene3D" id="3.40.30.10">
    <property type="entry name" value="Glutaredoxin"/>
    <property type="match status" value="1"/>
</dbReference>
<dbReference type="PROSITE" id="PS50132">
    <property type="entry name" value="RGS"/>
    <property type="match status" value="1"/>
</dbReference>
<feature type="domain" description="RGS" evidence="2">
    <location>
        <begin position="405"/>
        <end position="517"/>
    </location>
</feature>
<dbReference type="GeneID" id="68117701"/>
<organism evidence="3 4">
    <name type="scientific">Naegleria fowleri</name>
    <name type="common">Brain eating amoeba</name>
    <dbReference type="NCBI Taxonomy" id="5763"/>
    <lineage>
        <taxon>Eukaryota</taxon>
        <taxon>Discoba</taxon>
        <taxon>Heterolobosea</taxon>
        <taxon>Tetramitia</taxon>
        <taxon>Eutetramitia</taxon>
        <taxon>Vahlkampfiidae</taxon>
        <taxon>Naegleria</taxon>
    </lineage>
</organism>
<dbReference type="InterPro" id="IPR036305">
    <property type="entry name" value="RGS_sf"/>
</dbReference>
<dbReference type="Pfam" id="PF00615">
    <property type="entry name" value="RGS"/>
    <property type="match status" value="1"/>
</dbReference>
<proteinExistence type="predicted"/>
<dbReference type="Gene3D" id="1.10.167.10">
    <property type="entry name" value="Regulator of G-protein Signalling 4, domain 2"/>
    <property type="match status" value="1"/>
</dbReference>
<name>A0A6A5C8F0_NAEFO</name>
<dbReference type="SMART" id="SM00315">
    <property type="entry name" value="RGS"/>
    <property type="match status" value="1"/>
</dbReference>
<sequence>MSSFELTKHHQDNNMTVSDSSPTVSSSAAAPRGLDHAPHHLLSEMMTNIGVSVADLSKKHVVLLIFLRYFGCVFCQRNIVEVVNCLSSLIKFNCVPVFVHQESEEEANKFFSEEGMPQPLKVADHEEEKLQNSHRSSAGSIHDEENTLNNNGKESHRLTHLPLHSRAELMKKFLRVSDPEGNYYYQKFGIKTSSMSDFSGNIKTILETIRLSVTQGYKMSSNLSERASRTQLAATFVVAHGKIVNQYFNETAYVVPDVLEILLDLEGKSSDNVFELLQHVEEEKVTSDLEENKVCSFMDASSHTKEHEDQSISTSKKASPSMVSHIKELEQNFPTAKNILGGTNPSFTTMTTATTTGTARTTTTMTTTNTNKKKYKTNKESSSSCLFRGSHNRNSTQMDPSKLLTLEKVLLNDDYRKVFKLFAAKLYAVESLLFWEQATRYQNTSNEKTREKAARVIIDTYLDPNSPLEINTSSTMKHLVLNRYEKEGCVIHLFDELIRNMESDSIMDTYLRFLESDLCKEKILKNKLNKT</sequence>
<accession>A0A6A5C8F0</accession>
<evidence type="ECO:0000313" key="3">
    <source>
        <dbReference type="EMBL" id="KAF0983421.1"/>
    </source>
</evidence>
<feature type="region of interest" description="Disordered" evidence="1">
    <location>
        <begin position="301"/>
        <end position="320"/>
    </location>
</feature>
<dbReference type="VEuPathDB" id="AmoebaDB:NfTy_012500"/>
<evidence type="ECO:0000256" key="1">
    <source>
        <dbReference type="SAM" id="MobiDB-lite"/>
    </source>
</evidence>
<keyword evidence="4" id="KW-1185">Reference proteome</keyword>
<gene>
    <name evidence="3" type="ORF">FDP41_010486</name>
</gene>
<dbReference type="InterPro" id="IPR044926">
    <property type="entry name" value="RGS_subdomain_2"/>
</dbReference>
<protein>
    <recommendedName>
        <fullName evidence="2">RGS domain-containing protein</fullName>
    </recommendedName>
</protein>
<feature type="compositionally biased region" description="Basic and acidic residues" evidence="1">
    <location>
        <begin position="1"/>
        <end position="12"/>
    </location>
</feature>
<dbReference type="VEuPathDB" id="AmoebaDB:FDP41_010486"/>
<feature type="compositionally biased region" description="Low complexity" evidence="1">
    <location>
        <begin position="16"/>
        <end position="31"/>
    </location>
</feature>
<reference evidence="3 4" key="1">
    <citation type="journal article" date="2019" name="Sci. Rep.">
        <title>Nanopore sequencing improves the draft genome of the human pathogenic amoeba Naegleria fowleri.</title>
        <authorList>
            <person name="Liechti N."/>
            <person name="Schurch N."/>
            <person name="Bruggmann R."/>
            <person name="Wittwer M."/>
        </authorList>
    </citation>
    <scope>NUCLEOTIDE SEQUENCE [LARGE SCALE GENOMIC DNA]</scope>
    <source>
        <strain evidence="3 4">ATCC 30894</strain>
    </source>
</reference>
<dbReference type="SUPFAM" id="SSF52833">
    <property type="entry name" value="Thioredoxin-like"/>
    <property type="match status" value="1"/>
</dbReference>
<dbReference type="InterPro" id="IPR016137">
    <property type="entry name" value="RGS"/>
</dbReference>
<dbReference type="Proteomes" id="UP000444721">
    <property type="component" value="Unassembled WGS sequence"/>
</dbReference>
<dbReference type="OrthoDB" id="196547at2759"/>
<dbReference type="OMA" id="CVPVFVH"/>
<dbReference type="VEuPathDB" id="AmoebaDB:NF0081180"/>
<feature type="region of interest" description="Disordered" evidence="1">
    <location>
        <begin position="1"/>
        <end position="31"/>
    </location>
</feature>
<dbReference type="SUPFAM" id="SSF48097">
    <property type="entry name" value="Regulator of G-protein signaling, RGS"/>
    <property type="match status" value="1"/>
</dbReference>
<evidence type="ECO:0000259" key="2">
    <source>
        <dbReference type="PROSITE" id="PS50132"/>
    </source>
</evidence>
<dbReference type="RefSeq" id="XP_044568134.1">
    <property type="nucleotide sequence ID" value="XM_044700789.1"/>
</dbReference>
<feature type="compositionally biased region" description="Polar residues" evidence="1">
    <location>
        <begin position="311"/>
        <end position="320"/>
    </location>
</feature>
<comment type="caution">
    <text evidence="3">The sequence shown here is derived from an EMBL/GenBank/DDBJ whole genome shotgun (WGS) entry which is preliminary data.</text>
</comment>